<evidence type="ECO:0000313" key="1">
    <source>
        <dbReference type="EMBL" id="ASD62407.1"/>
    </source>
</evidence>
<gene>
    <name evidence="1" type="ORF">B9G79_01915</name>
</gene>
<name>A0A1Z3N4U8_BDEBC</name>
<reference evidence="1 2" key="1">
    <citation type="submission" date="2017-04" db="EMBL/GenBank/DDBJ databases">
        <title>Whole genome sequence of Bdellovibrio bacteriovorus strain SSB218315.</title>
        <authorList>
            <person name="Oyedara O."/>
            <person name="Rodriguez-Perez M.A."/>
        </authorList>
    </citation>
    <scope>NUCLEOTIDE SEQUENCE [LARGE SCALE GENOMIC DNA]</scope>
    <source>
        <strain evidence="1 2">SSB218315</strain>
    </source>
</reference>
<dbReference type="AlphaFoldDB" id="A0A1Z3N4U8"/>
<proteinExistence type="predicted"/>
<dbReference type="OrthoDB" id="9919609at2"/>
<accession>A0A1Z3N4U8</accession>
<evidence type="ECO:0000313" key="2">
    <source>
        <dbReference type="Proteomes" id="UP000197003"/>
    </source>
</evidence>
<organism evidence="1 2">
    <name type="scientific">Bdellovibrio bacteriovorus</name>
    <dbReference type="NCBI Taxonomy" id="959"/>
    <lineage>
        <taxon>Bacteria</taxon>
        <taxon>Pseudomonadati</taxon>
        <taxon>Bdellovibrionota</taxon>
        <taxon>Bdellovibrionia</taxon>
        <taxon>Bdellovibrionales</taxon>
        <taxon>Pseudobdellovibrionaceae</taxon>
        <taxon>Bdellovibrio</taxon>
    </lineage>
</organism>
<protein>
    <submittedName>
        <fullName evidence="1">Uncharacterized protein</fullName>
    </submittedName>
</protein>
<sequence>MKKSILAVAGLGLLLNGCGGGGGALTAAGGNVTLAQASKIFTAQGVSTALASLVPSENAVSPVQMPVGFLGAFDSCTKKNPETPVDEDGDDIPLTLEVKYNCDRISGDGDSGYAKRVGAYKIVDFKDAAGAENKGWGGGYRYDFDFSNSYIASHEEFTDIYNGFFEVKKTSSTLGYNSAYTGTVDGHAKTPVAFNWNWKWQSQWENTYTPDDMAQPYAKGSAKFDGFFGVSGVMEPDNNGKQVEVKVVFALKSKGLKYDRACARHWSEGSISYIDGSNNEIRYEYSCTDMKVYFNGKEETMTLTRMN</sequence>
<dbReference type="EMBL" id="CP020946">
    <property type="protein sequence ID" value="ASD62407.1"/>
    <property type="molecule type" value="Genomic_DNA"/>
</dbReference>
<dbReference type="Proteomes" id="UP000197003">
    <property type="component" value="Chromosome"/>
</dbReference>
<dbReference type="RefSeq" id="WP_088564053.1">
    <property type="nucleotide sequence ID" value="NZ_CP020946.1"/>
</dbReference>